<protein>
    <submittedName>
        <fullName evidence="1">Unannotated protein</fullName>
    </submittedName>
</protein>
<reference evidence="1" key="1">
    <citation type="submission" date="2020-05" db="EMBL/GenBank/DDBJ databases">
        <authorList>
            <person name="Chiriac C."/>
            <person name="Salcher M."/>
            <person name="Ghai R."/>
            <person name="Kavagutti S V."/>
        </authorList>
    </citation>
    <scope>NUCLEOTIDE SEQUENCE</scope>
</reference>
<organism evidence="1">
    <name type="scientific">freshwater metagenome</name>
    <dbReference type="NCBI Taxonomy" id="449393"/>
    <lineage>
        <taxon>unclassified sequences</taxon>
        <taxon>metagenomes</taxon>
        <taxon>ecological metagenomes</taxon>
    </lineage>
</organism>
<proteinExistence type="predicted"/>
<name>A0A6J6YQJ7_9ZZZZ</name>
<evidence type="ECO:0000313" key="1">
    <source>
        <dbReference type="EMBL" id="CAB4810795.1"/>
    </source>
</evidence>
<dbReference type="EMBL" id="CAFAAL010000117">
    <property type="protein sequence ID" value="CAB4810795.1"/>
    <property type="molecule type" value="Genomic_DNA"/>
</dbReference>
<sequence length="176" mass="19494">MHPITLLFSPTGCIRQQTLQLQQFRGIHAVTDSNVATSMFRSITPMSNQKLHLSMSSSMQRLMPLPESAHCWSTPADLALADRFWPSLPTTFIHKRFSVPLTSSVGTHVEPVSQSQQLIAPMITTTSLLRAISLPTPLKSAPTASLLQRNLRKIVSIRAATYSRTQVPTMSLAIWT</sequence>
<gene>
    <name evidence="1" type="ORF">UFOPK3004_01229</name>
</gene>
<dbReference type="AlphaFoldDB" id="A0A6J6YQJ7"/>
<accession>A0A6J6YQJ7</accession>